<name>A0AAW1CQ34_9HEMI</name>
<evidence type="ECO:0000313" key="2">
    <source>
        <dbReference type="EMBL" id="KAK9498933.1"/>
    </source>
</evidence>
<proteinExistence type="predicted"/>
<reference evidence="2 3" key="1">
    <citation type="submission" date="2022-12" db="EMBL/GenBank/DDBJ databases">
        <title>Chromosome-level genome assembly of true bugs.</title>
        <authorList>
            <person name="Ma L."/>
            <person name="Li H."/>
        </authorList>
    </citation>
    <scope>NUCLEOTIDE SEQUENCE [LARGE SCALE GENOMIC DNA]</scope>
    <source>
        <strain evidence="2">Lab_2022b</strain>
    </source>
</reference>
<dbReference type="InterPro" id="IPR015897">
    <property type="entry name" value="CHK_kinase-like"/>
</dbReference>
<dbReference type="SMART" id="SM00587">
    <property type="entry name" value="CHK"/>
    <property type="match status" value="1"/>
</dbReference>
<keyword evidence="3" id="KW-1185">Reference proteome</keyword>
<sequence>MNSITNEQCNIILRNYLRHERYKIINYNVGNTSEDSLGFLSVSSTLDIKFLIYNEIKEVRFFIKFLPNTDYQLNLVKTANCFKKESAFFGELFSGIREFLSYKSIPDCYLKDNETVLVFEDLKLSGYKTCSAYDIDLKHIYAAIKSLADIHAASLLYEHKIGKTFDQIFPEEILRPWFCEINDYPGYKETLAAAKIISLIIDKYFKNYTENVINKAIFLCKKYCYFLQNKSKKYRNVITHLDLWCNNMMFKYDENGDVENGMIIDFQTYGYNPPALDLLILIYCNLERNKREVNMPKFLDFYYKCLNDNIKNHSNNPDDIMIKKEEFMASVDESLPIALASGALFIHSSIVPENELIPVISDIEKLKKYWEDDRSIVLEFMEKYENYRNRVLQTVEDLLEGVMEEEEKLKNS</sequence>
<dbReference type="InterPro" id="IPR004119">
    <property type="entry name" value="EcKL"/>
</dbReference>
<dbReference type="Gene3D" id="3.90.1200.10">
    <property type="match status" value="1"/>
</dbReference>
<accession>A0AAW1CQ34</accession>
<dbReference type="AlphaFoldDB" id="A0AAW1CQ34"/>
<feature type="domain" description="CHK kinase-like" evidence="1">
    <location>
        <begin position="117"/>
        <end position="312"/>
    </location>
</feature>
<organism evidence="2 3">
    <name type="scientific">Rhynocoris fuscipes</name>
    <dbReference type="NCBI Taxonomy" id="488301"/>
    <lineage>
        <taxon>Eukaryota</taxon>
        <taxon>Metazoa</taxon>
        <taxon>Ecdysozoa</taxon>
        <taxon>Arthropoda</taxon>
        <taxon>Hexapoda</taxon>
        <taxon>Insecta</taxon>
        <taxon>Pterygota</taxon>
        <taxon>Neoptera</taxon>
        <taxon>Paraneoptera</taxon>
        <taxon>Hemiptera</taxon>
        <taxon>Heteroptera</taxon>
        <taxon>Panheteroptera</taxon>
        <taxon>Cimicomorpha</taxon>
        <taxon>Reduviidae</taxon>
        <taxon>Harpactorinae</taxon>
        <taxon>Harpactorini</taxon>
        <taxon>Rhynocoris</taxon>
    </lineage>
</organism>
<dbReference type="Proteomes" id="UP001461498">
    <property type="component" value="Unassembled WGS sequence"/>
</dbReference>
<evidence type="ECO:0000259" key="1">
    <source>
        <dbReference type="SMART" id="SM00587"/>
    </source>
</evidence>
<comment type="caution">
    <text evidence="2">The sequence shown here is derived from an EMBL/GenBank/DDBJ whole genome shotgun (WGS) entry which is preliminary data.</text>
</comment>
<dbReference type="PANTHER" id="PTHR11012:SF59">
    <property type="entry name" value="CHK KINASE-LIKE DOMAIN-CONTAINING PROTEIN-RELATED"/>
    <property type="match status" value="1"/>
</dbReference>
<dbReference type="InterPro" id="IPR011009">
    <property type="entry name" value="Kinase-like_dom_sf"/>
</dbReference>
<dbReference type="EMBL" id="JAPXFL010000012">
    <property type="protein sequence ID" value="KAK9498933.1"/>
    <property type="molecule type" value="Genomic_DNA"/>
</dbReference>
<dbReference type="SUPFAM" id="SSF56112">
    <property type="entry name" value="Protein kinase-like (PK-like)"/>
    <property type="match status" value="1"/>
</dbReference>
<dbReference type="PANTHER" id="PTHR11012">
    <property type="entry name" value="PROTEIN KINASE-LIKE DOMAIN-CONTAINING"/>
    <property type="match status" value="1"/>
</dbReference>
<gene>
    <name evidence="2" type="ORF">O3M35_003471</name>
</gene>
<dbReference type="Pfam" id="PF02958">
    <property type="entry name" value="EcKL"/>
    <property type="match status" value="1"/>
</dbReference>
<protein>
    <recommendedName>
        <fullName evidence="1">CHK kinase-like domain-containing protein</fullName>
    </recommendedName>
</protein>
<evidence type="ECO:0000313" key="3">
    <source>
        <dbReference type="Proteomes" id="UP001461498"/>
    </source>
</evidence>